<organism evidence="2">
    <name type="scientific">Indivirus ILV1</name>
    <dbReference type="NCBI Taxonomy" id="1977633"/>
    <lineage>
        <taxon>Viruses</taxon>
        <taxon>Varidnaviria</taxon>
        <taxon>Bamfordvirae</taxon>
        <taxon>Nucleocytoviricota</taxon>
        <taxon>Megaviricetes</taxon>
        <taxon>Imitervirales</taxon>
        <taxon>Mimiviridae</taxon>
        <taxon>Klosneuvirinae</taxon>
        <taxon>Indivirus</taxon>
    </lineage>
</organism>
<evidence type="ECO:0000259" key="1">
    <source>
        <dbReference type="PROSITE" id="PS51471"/>
    </source>
</evidence>
<sequence length="217" mass="25545">MWKNNTGIQYIQPTESTKSQNQASNYVNKSLTKNDRYNIDIMKDYRKALDNGAYYLPNFFEETNDRTIFNKLKQEISSNPNCTQKEWSKHYKYENPDYLSTVNEIVDKMAKHFNVEVYHTRLNYYQDETSWKPLHKDQNAYSDKRGNFTMGASFGDTRALEFVHDGSDAKFTFPQNNGDVFSFNDEVNKAFMHGVPKTKKQVGERFSIIAWGEKFRQ</sequence>
<dbReference type="InterPro" id="IPR037151">
    <property type="entry name" value="AlkB-like_sf"/>
</dbReference>
<dbReference type="PROSITE" id="PS51471">
    <property type="entry name" value="FE2OG_OXY"/>
    <property type="match status" value="1"/>
</dbReference>
<dbReference type="EMBL" id="KY684090">
    <property type="protein sequence ID" value="ARF09978.1"/>
    <property type="molecule type" value="Genomic_DNA"/>
</dbReference>
<dbReference type="PANTHER" id="PTHR42256:SF1">
    <property type="entry name" value="FE2OG DIOXYGENASE DOMAIN-CONTAINING PROTEIN"/>
    <property type="match status" value="1"/>
</dbReference>
<name>A0A1V0SEB1_9VIRU</name>
<dbReference type="Pfam" id="PF13532">
    <property type="entry name" value="2OG-FeII_Oxy_2"/>
    <property type="match status" value="1"/>
</dbReference>
<accession>A0A1V0SEB1</accession>
<proteinExistence type="predicted"/>
<evidence type="ECO:0000313" key="2">
    <source>
        <dbReference type="EMBL" id="ARF09978.1"/>
    </source>
</evidence>
<protein>
    <submittedName>
        <fullName evidence="2">2OG-FeII oxygenase superfamily protein</fullName>
    </submittedName>
</protein>
<dbReference type="PANTHER" id="PTHR42256">
    <property type="entry name" value="OXOGLUTARATE/IRON-DEPENDENT DIOXYGENASE"/>
    <property type="match status" value="1"/>
</dbReference>
<gene>
    <name evidence="2" type="ORF">Indivirus_6_44</name>
</gene>
<dbReference type="InterPro" id="IPR027450">
    <property type="entry name" value="AlkB-like"/>
</dbReference>
<reference evidence="2" key="1">
    <citation type="journal article" date="2017" name="Science">
        <title>Giant viruses with an expanded complement of translation system components.</title>
        <authorList>
            <person name="Schulz F."/>
            <person name="Yutin N."/>
            <person name="Ivanova N.N."/>
            <person name="Ortega D.R."/>
            <person name="Lee T.K."/>
            <person name="Vierheilig J."/>
            <person name="Daims H."/>
            <person name="Horn M."/>
            <person name="Wagner M."/>
            <person name="Jensen G.J."/>
            <person name="Kyrpides N.C."/>
            <person name="Koonin E.V."/>
            <person name="Woyke T."/>
        </authorList>
    </citation>
    <scope>NUCLEOTIDE SEQUENCE</scope>
    <source>
        <strain evidence="2">ILV1</strain>
    </source>
</reference>
<dbReference type="SUPFAM" id="SSF51197">
    <property type="entry name" value="Clavaminate synthase-like"/>
    <property type="match status" value="1"/>
</dbReference>
<dbReference type="InterPro" id="IPR005123">
    <property type="entry name" value="Oxoglu/Fe-dep_dioxygenase_dom"/>
</dbReference>
<dbReference type="Gene3D" id="2.60.120.590">
    <property type="entry name" value="Alpha-ketoglutarate-dependent dioxygenase AlkB-like"/>
    <property type="match status" value="1"/>
</dbReference>
<feature type="domain" description="Fe2OG dioxygenase" evidence="1">
    <location>
        <begin position="116"/>
        <end position="214"/>
    </location>
</feature>